<evidence type="ECO:0000313" key="2">
    <source>
        <dbReference type="EMBL" id="RII40401.1"/>
    </source>
</evidence>
<dbReference type="PANTHER" id="PTHR46401">
    <property type="entry name" value="GLYCOSYLTRANSFERASE WBBK-RELATED"/>
    <property type="match status" value="1"/>
</dbReference>
<evidence type="ECO:0000313" key="3">
    <source>
        <dbReference type="Proteomes" id="UP000265848"/>
    </source>
</evidence>
<gene>
    <name evidence="2" type="ORF">DL237_03560</name>
</gene>
<dbReference type="EMBL" id="QWJJ01000002">
    <property type="protein sequence ID" value="RII40401.1"/>
    <property type="molecule type" value="Genomic_DNA"/>
</dbReference>
<accession>A0A399J510</accession>
<dbReference type="OrthoDB" id="9790710at2"/>
<proteinExistence type="predicted"/>
<dbReference type="Proteomes" id="UP000265848">
    <property type="component" value="Unassembled WGS sequence"/>
</dbReference>
<dbReference type="Gene3D" id="3.40.50.2000">
    <property type="entry name" value="Glycogen Phosphorylase B"/>
    <property type="match status" value="1"/>
</dbReference>
<keyword evidence="2" id="KW-0808">Transferase</keyword>
<feature type="domain" description="Glycosyl transferase family 1" evidence="1">
    <location>
        <begin position="233"/>
        <end position="384"/>
    </location>
</feature>
<dbReference type="PANTHER" id="PTHR46401:SF8">
    <property type="entry name" value="BLL6006 PROTEIN"/>
    <property type="match status" value="1"/>
</dbReference>
<dbReference type="Pfam" id="PF00534">
    <property type="entry name" value="Glycos_transf_1"/>
    <property type="match status" value="1"/>
</dbReference>
<dbReference type="GO" id="GO:0016757">
    <property type="term" value="F:glycosyltransferase activity"/>
    <property type="evidence" value="ECO:0007669"/>
    <property type="project" value="InterPro"/>
</dbReference>
<dbReference type="SUPFAM" id="SSF53756">
    <property type="entry name" value="UDP-Glycosyltransferase/glycogen phosphorylase"/>
    <property type="match status" value="1"/>
</dbReference>
<reference evidence="2 3" key="1">
    <citation type="submission" date="2018-08" db="EMBL/GenBank/DDBJ databases">
        <title>Pseudooceanicola sediminis CY03 in the family Rhodobacteracea.</title>
        <authorList>
            <person name="Zhang Y.-J."/>
        </authorList>
    </citation>
    <scope>NUCLEOTIDE SEQUENCE [LARGE SCALE GENOMIC DNA]</scope>
    <source>
        <strain evidence="2 3">CY03</strain>
    </source>
</reference>
<protein>
    <submittedName>
        <fullName evidence="2">Glycosyltransferase family 1 protein</fullName>
    </submittedName>
</protein>
<evidence type="ECO:0000259" key="1">
    <source>
        <dbReference type="Pfam" id="PF00534"/>
    </source>
</evidence>
<name>A0A399J510_9RHOB</name>
<dbReference type="CDD" id="cd03809">
    <property type="entry name" value="GT4_MtfB-like"/>
    <property type="match status" value="1"/>
</dbReference>
<dbReference type="InterPro" id="IPR001296">
    <property type="entry name" value="Glyco_trans_1"/>
</dbReference>
<keyword evidence="3" id="KW-1185">Reference proteome</keyword>
<dbReference type="AlphaFoldDB" id="A0A399J510"/>
<organism evidence="2 3">
    <name type="scientific">Pseudooceanicola sediminis</name>
    <dbReference type="NCBI Taxonomy" id="2211117"/>
    <lineage>
        <taxon>Bacteria</taxon>
        <taxon>Pseudomonadati</taxon>
        <taxon>Pseudomonadota</taxon>
        <taxon>Alphaproteobacteria</taxon>
        <taxon>Rhodobacterales</taxon>
        <taxon>Paracoccaceae</taxon>
        <taxon>Pseudooceanicola</taxon>
    </lineage>
</organism>
<sequence>MGITTNNTPPARLLDVTRLTSRAGRGLTGVDRVEAAYLSALLDDGVPLFGLARVAPGYVLMDQAGLLALRGRLCGEAPWGRARGAFALARRLSRDQQRAQADLWRHGWARSSRWGLGAMLRRLLPRGTTYLNVGHSNLSARVMRAVRQVPAVRICVFLHDTIPLDYPQFQRDGSVARFRRMLDVAGGADLILCNSGGTRDRLRVHLGPGAPGIRVLGLGVARPVPRPDEVPAGLPPDRPYFVVTGTIEPRKNHALLLDVWAALESEVPAAKMPVLVICGARGWRNEAVLARLDQLGGSGANIIEVAGLSDGALAALTQGAHASLFPSLAEGFGLPPAEAAVLGTQPICSDLPVLREVLGPVAVYLAPQDRAAWQRVIRDLSDRDRRPLDPEIAAEAEQRFAPWDAHINILLTII</sequence>
<comment type="caution">
    <text evidence="2">The sequence shown here is derived from an EMBL/GenBank/DDBJ whole genome shotgun (WGS) entry which is preliminary data.</text>
</comment>